<protein>
    <submittedName>
        <fullName evidence="2">Uncharacterized protein</fullName>
    </submittedName>
</protein>
<keyword evidence="1" id="KW-0812">Transmembrane</keyword>
<accession>A0A8H3R3J6</accession>
<dbReference type="AlphaFoldDB" id="A0A8H3R3J6"/>
<dbReference type="Proteomes" id="UP000615446">
    <property type="component" value="Unassembled WGS sequence"/>
</dbReference>
<comment type="caution">
    <text evidence="2">The sequence shown here is derived from an EMBL/GenBank/DDBJ whole genome shotgun (WGS) entry which is preliminary data.</text>
</comment>
<keyword evidence="1" id="KW-0472">Membrane</keyword>
<keyword evidence="1" id="KW-1133">Transmembrane helix</keyword>
<evidence type="ECO:0000313" key="2">
    <source>
        <dbReference type="EMBL" id="GES98869.1"/>
    </source>
</evidence>
<reference evidence="2" key="1">
    <citation type="submission" date="2019-10" db="EMBL/GenBank/DDBJ databases">
        <title>Conservation and host-specific expression of non-tandemly repeated heterogenous ribosome RNA gene in arbuscular mycorrhizal fungi.</title>
        <authorList>
            <person name="Maeda T."/>
            <person name="Kobayashi Y."/>
            <person name="Nakagawa T."/>
            <person name="Ezawa T."/>
            <person name="Yamaguchi K."/>
            <person name="Bino T."/>
            <person name="Nishimoto Y."/>
            <person name="Shigenobu S."/>
            <person name="Kawaguchi M."/>
        </authorList>
    </citation>
    <scope>NUCLEOTIDE SEQUENCE</scope>
    <source>
        <strain evidence="2">HR1</strain>
    </source>
</reference>
<dbReference type="EMBL" id="BLAL01000274">
    <property type="protein sequence ID" value="GES98869.1"/>
    <property type="molecule type" value="Genomic_DNA"/>
</dbReference>
<proteinExistence type="predicted"/>
<organism evidence="2 3">
    <name type="scientific">Rhizophagus clarus</name>
    <dbReference type="NCBI Taxonomy" id="94130"/>
    <lineage>
        <taxon>Eukaryota</taxon>
        <taxon>Fungi</taxon>
        <taxon>Fungi incertae sedis</taxon>
        <taxon>Mucoromycota</taxon>
        <taxon>Glomeromycotina</taxon>
        <taxon>Glomeromycetes</taxon>
        <taxon>Glomerales</taxon>
        <taxon>Glomeraceae</taxon>
        <taxon>Rhizophagus</taxon>
    </lineage>
</organism>
<evidence type="ECO:0000256" key="1">
    <source>
        <dbReference type="SAM" id="Phobius"/>
    </source>
</evidence>
<feature type="transmembrane region" description="Helical" evidence="1">
    <location>
        <begin position="36"/>
        <end position="57"/>
    </location>
</feature>
<sequence>MKVIVSKKGNYLFPTKVYKSNSLNVQQGCTNSLKLAVARCFAPGLISCFKYIIIYYIEKKMIMNKSSPQFIIQLHYSF</sequence>
<gene>
    <name evidence="2" type="ORF">RCL2_002539900</name>
</gene>
<name>A0A8H3R3J6_9GLOM</name>
<evidence type="ECO:0000313" key="3">
    <source>
        <dbReference type="Proteomes" id="UP000615446"/>
    </source>
</evidence>